<gene>
    <name evidence="5" type="ORF">HMPREF0628_0592</name>
</gene>
<dbReference type="PANTHER" id="PTHR30408:SF13">
    <property type="entry name" value="TYPE I RESTRICTION ENZYME HINDI SPECIFICITY SUBUNIT"/>
    <property type="match status" value="1"/>
</dbReference>
<dbReference type="GO" id="GO:0009307">
    <property type="term" value="P:DNA restriction-modification system"/>
    <property type="evidence" value="ECO:0007669"/>
    <property type="project" value="UniProtKB-KW"/>
</dbReference>
<comment type="caution">
    <text evidence="5">The sequence shown here is derived from an EMBL/GenBank/DDBJ whole genome shotgun (WGS) entry which is preliminary data.</text>
</comment>
<dbReference type="RefSeq" id="WP_004824985.1">
    <property type="nucleotide sequence ID" value="NZ_ADDO01000051.1"/>
</dbReference>
<keyword evidence="2" id="KW-0680">Restriction system</keyword>
<dbReference type="Proteomes" id="UP000005711">
    <property type="component" value="Unassembled WGS sequence"/>
</dbReference>
<keyword evidence="3" id="KW-0238">DNA-binding</keyword>
<dbReference type="InterPro" id="IPR000055">
    <property type="entry name" value="Restrct_endonuc_typeI_TRD"/>
</dbReference>
<dbReference type="InterPro" id="IPR044946">
    <property type="entry name" value="Restrct_endonuc_typeI_TRD_sf"/>
</dbReference>
<keyword evidence="6" id="KW-1185">Reference proteome</keyword>
<evidence type="ECO:0000256" key="3">
    <source>
        <dbReference type="ARBA" id="ARBA00023125"/>
    </source>
</evidence>
<dbReference type="Pfam" id="PF01420">
    <property type="entry name" value="Methylase_S"/>
    <property type="match status" value="1"/>
</dbReference>
<dbReference type="InterPro" id="IPR052021">
    <property type="entry name" value="Type-I_RS_S_subunit"/>
</dbReference>
<dbReference type="AlphaFoldDB" id="D1VTY0"/>
<organism evidence="5 6">
    <name type="scientific">Peptoniphilus lacrimalis 315-B</name>
    <dbReference type="NCBI Taxonomy" id="596330"/>
    <lineage>
        <taxon>Bacteria</taxon>
        <taxon>Bacillati</taxon>
        <taxon>Bacillota</taxon>
        <taxon>Tissierellia</taxon>
        <taxon>Tissierellales</taxon>
        <taxon>Peptoniphilaceae</taxon>
        <taxon>Peptoniphilus</taxon>
    </lineage>
</organism>
<evidence type="ECO:0000313" key="6">
    <source>
        <dbReference type="Proteomes" id="UP000005711"/>
    </source>
</evidence>
<dbReference type="SUPFAM" id="SSF116734">
    <property type="entry name" value="DNA methylase specificity domain"/>
    <property type="match status" value="1"/>
</dbReference>
<feature type="domain" description="Type I restriction modification DNA specificity" evidence="4">
    <location>
        <begin position="2"/>
        <end position="171"/>
    </location>
</feature>
<evidence type="ECO:0000256" key="2">
    <source>
        <dbReference type="ARBA" id="ARBA00022747"/>
    </source>
</evidence>
<reference evidence="5 6" key="1">
    <citation type="submission" date="2009-12" db="EMBL/GenBank/DDBJ databases">
        <title>Genome Sequence of Peptoniphilus lacrimalis 315-B.</title>
        <authorList>
            <person name="Durkin A.S."/>
            <person name="Madupu R."/>
            <person name="Torralba M."/>
            <person name="Methe B."/>
            <person name="Sutton G."/>
            <person name="Strausberg R.L."/>
            <person name="Nelson K.E."/>
        </authorList>
    </citation>
    <scope>NUCLEOTIDE SEQUENCE [LARGE SCALE GENOMIC DNA]</scope>
    <source>
        <strain evidence="5 6">315-B</strain>
    </source>
</reference>
<dbReference type="Gene3D" id="3.90.220.20">
    <property type="entry name" value="DNA methylase specificity domains"/>
    <property type="match status" value="1"/>
</dbReference>
<feature type="non-terminal residue" evidence="5">
    <location>
        <position position="175"/>
    </location>
</feature>
<evidence type="ECO:0000313" key="5">
    <source>
        <dbReference type="EMBL" id="EFA90000.1"/>
    </source>
</evidence>
<evidence type="ECO:0000256" key="1">
    <source>
        <dbReference type="ARBA" id="ARBA00010923"/>
    </source>
</evidence>
<dbReference type="PANTHER" id="PTHR30408">
    <property type="entry name" value="TYPE-1 RESTRICTION ENZYME ECOKI SPECIFICITY PROTEIN"/>
    <property type="match status" value="1"/>
</dbReference>
<dbReference type="GO" id="GO:0003677">
    <property type="term" value="F:DNA binding"/>
    <property type="evidence" value="ECO:0007669"/>
    <property type="project" value="UniProtKB-KW"/>
</dbReference>
<protein>
    <submittedName>
        <fullName evidence="5">Type I restriction modification DNA specificity domain protein</fullName>
    </submittedName>
</protein>
<dbReference type="EMBL" id="ADDO01000051">
    <property type="protein sequence ID" value="EFA90000.1"/>
    <property type="molecule type" value="Genomic_DNA"/>
</dbReference>
<evidence type="ECO:0000259" key="4">
    <source>
        <dbReference type="Pfam" id="PF01420"/>
    </source>
</evidence>
<sequence length="175" mass="20420">MADWRTFRLGKIVLTNQSTYSPKEDWRFVNYLDTGNITMNRIDEIQYINTSTDKLPSRARRKVKLNSIIYSTVRPNQLHYGIIKEQPENFLVSTGFVVIDVDFEKAVPDYIYYVLTQQEITEHLQAIAEQSMSTYPSIKPSDIENLELLLPDRKTQEKIVTILSSIDEKIKQNNE</sequence>
<name>D1VTY0_9FIRM</name>
<accession>D1VTY0</accession>
<comment type="similarity">
    <text evidence="1">Belongs to the type-I restriction system S methylase family.</text>
</comment>
<dbReference type="eggNOG" id="COG0732">
    <property type="taxonomic scope" value="Bacteria"/>
</dbReference>
<proteinExistence type="inferred from homology"/>